<proteinExistence type="predicted"/>
<feature type="non-terminal residue" evidence="1">
    <location>
        <position position="1"/>
    </location>
</feature>
<protein>
    <submittedName>
        <fullName evidence="1">Uncharacterized protein</fullName>
    </submittedName>
</protein>
<feature type="non-terminal residue" evidence="1">
    <location>
        <position position="198"/>
    </location>
</feature>
<reference evidence="1" key="1">
    <citation type="journal article" date="2021" name="Nat. Commun.">
        <title>Genetic determinants of endophytism in the Arabidopsis root mycobiome.</title>
        <authorList>
            <person name="Mesny F."/>
            <person name="Miyauchi S."/>
            <person name="Thiergart T."/>
            <person name="Pickel B."/>
            <person name="Atanasova L."/>
            <person name="Karlsson M."/>
            <person name="Huettel B."/>
            <person name="Barry K.W."/>
            <person name="Haridas S."/>
            <person name="Chen C."/>
            <person name="Bauer D."/>
            <person name="Andreopoulos W."/>
            <person name="Pangilinan J."/>
            <person name="LaButti K."/>
            <person name="Riley R."/>
            <person name="Lipzen A."/>
            <person name="Clum A."/>
            <person name="Drula E."/>
            <person name="Henrissat B."/>
            <person name="Kohler A."/>
            <person name="Grigoriev I.V."/>
            <person name="Martin F.M."/>
            <person name="Hacquard S."/>
        </authorList>
    </citation>
    <scope>NUCLEOTIDE SEQUENCE</scope>
    <source>
        <strain evidence="1">MPI-CAGE-CH-0235</strain>
    </source>
</reference>
<evidence type="ECO:0000313" key="2">
    <source>
        <dbReference type="Proteomes" id="UP000813444"/>
    </source>
</evidence>
<dbReference type="Proteomes" id="UP000813444">
    <property type="component" value="Unassembled WGS sequence"/>
</dbReference>
<name>A0A8K0WN98_9HYPO</name>
<sequence length="198" mass="22490">EDWASHQILDWCRDETVNRGQSPNDVDTFSVYYNDCEAPWIMCRHKDSSVSKQQIIDTFGRLPVGIREHVRHVGVWGSLEYAGFMSGLNVAFTSSFFNIWVVIHETMHAVDADAFRHFGSPFSSTDMWKDAYNQDSRVPADNSHSSWAEHFADIAPHTIWNRNVPGGLEAVHPHWREVGNSIDLLTWAFGDENLTPGG</sequence>
<comment type="caution">
    <text evidence="1">The sequence shown here is derived from an EMBL/GenBank/DDBJ whole genome shotgun (WGS) entry which is preliminary data.</text>
</comment>
<accession>A0A8K0WN98</accession>
<keyword evidence="2" id="KW-1185">Reference proteome</keyword>
<gene>
    <name evidence="1" type="ORF">B0I35DRAFT_328090</name>
</gene>
<evidence type="ECO:0000313" key="1">
    <source>
        <dbReference type="EMBL" id="KAH7309840.1"/>
    </source>
</evidence>
<dbReference type="AlphaFoldDB" id="A0A8K0WN98"/>
<dbReference type="OrthoDB" id="2142213at2759"/>
<dbReference type="EMBL" id="JAGPNK010000013">
    <property type="protein sequence ID" value="KAH7309840.1"/>
    <property type="molecule type" value="Genomic_DNA"/>
</dbReference>
<organism evidence="1 2">
    <name type="scientific">Stachybotrys elegans</name>
    <dbReference type="NCBI Taxonomy" id="80388"/>
    <lineage>
        <taxon>Eukaryota</taxon>
        <taxon>Fungi</taxon>
        <taxon>Dikarya</taxon>
        <taxon>Ascomycota</taxon>
        <taxon>Pezizomycotina</taxon>
        <taxon>Sordariomycetes</taxon>
        <taxon>Hypocreomycetidae</taxon>
        <taxon>Hypocreales</taxon>
        <taxon>Stachybotryaceae</taxon>
        <taxon>Stachybotrys</taxon>
    </lineage>
</organism>